<feature type="compositionally biased region" description="Polar residues" evidence="1">
    <location>
        <begin position="184"/>
        <end position="193"/>
    </location>
</feature>
<feature type="compositionally biased region" description="Basic and acidic residues" evidence="1">
    <location>
        <begin position="75"/>
        <end position="86"/>
    </location>
</feature>
<gene>
    <name evidence="2" type="ORF">SAMN02745673_00759</name>
</gene>
<name>A0A1T4LNI2_9ACTN</name>
<evidence type="ECO:0000313" key="3">
    <source>
        <dbReference type="Proteomes" id="UP000190637"/>
    </source>
</evidence>
<dbReference type="Proteomes" id="UP000190637">
    <property type="component" value="Unassembled WGS sequence"/>
</dbReference>
<proteinExistence type="predicted"/>
<dbReference type="EMBL" id="FUWS01000002">
    <property type="protein sequence ID" value="SJZ56197.1"/>
    <property type="molecule type" value="Genomic_DNA"/>
</dbReference>
<feature type="compositionally biased region" description="Low complexity" evidence="1">
    <location>
        <begin position="194"/>
        <end position="211"/>
    </location>
</feature>
<feature type="compositionally biased region" description="Basic residues" evidence="1">
    <location>
        <begin position="61"/>
        <end position="74"/>
    </location>
</feature>
<evidence type="ECO:0000256" key="1">
    <source>
        <dbReference type="SAM" id="MobiDB-lite"/>
    </source>
</evidence>
<dbReference type="AlphaFoldDB" id="A0A1T4LNI2"/>
<evidence type="ECO:0000313" key="2">
    <source>
        <dbReference type="EMBL" id="SJZ56197.1"/>
    </source>
</evidence>
<feature type="compositionally biased region" description="Basic residues" evidence="1">
    <location>
        <begin position="271"/>
        <end position="280"/>
    </location>
</feature>
<organism evidence="2 3">
    <name type="scientific">Marinactinospora thermotolerans DSM 45154</name>
    <dbReference type="NCBI Taxonomy" id="1122192"/>
    <lineage>
        <taxon>Bacteria</taxon>
        <taxon>Bacillati</taxon>
        <taxon>Actinomycetota</taxon>
        <taxon>Actinomycetes</taxon>
        <taxon>Streptosporangiales</taxon>
        <taxon>Nocardiopsidaceae</taxon>
        <taxon>Marinactinospora</taxon>
    </lineage>
</organism>
<feature type="compositionally biased region" description="Basic and acidic residues" evidence="1">
    <location>
        <begin position="1"/>
        <end position="11"/>
    </location>
</feature>
<feature type="region of interest" description="Disordered" evidence="1">
    <location>
        <begin position="179"/>
        <end position="303"/>
    </location>
</feature>
<feature type="region of interest" description="Disordered" evidence="1">
    <location>
        <begin position="1"/>
        <end position="137"/>
    </location>
</feature>
<feature type="compositionally biased region" description="Polar residues" evidence="1">
    <location>
        <begin position="286"/>
        <end position="303"/>
    </location>
</feature>
<accession>A0A1T4LNI2</accession>
<feature type="compositionally biased region" description="Polar residues" evidence="1">
    <location>
        <begin position="40"/>
        <end position="50"/>
    </location>
</feature>
<protein>
    <submittedName>
        <fullName evidence="2">Uncharacterized protein</fullName>
    </submittedName>
</protein>
<keyword evidence="3" id="KW-1185">Reference proteome</keyword>
<reference evidence="2 3" key="1">
    <citation type="submission" date="2017-02" db="EMBL/GenBank/DDBJ databases">
        <authorList>
            <person name="Peterson S.W."/>
        </authorList>
    </citation>
    <scope>NUCLEOTIDE SEQUENCE [LARGE SCALE GENOMIC DNA]</scope>
    <source>
        <strain evidence="2 3">DSM 45154</strain>
    </source>
</reference>
<sequence>MSPSTCRRDRPGLGASSRPASTARSGSAGVRLVPAMAGRGSTTAPAGTRSTRGEVGAGHVRAARPRHHRLRRHPDRRDRRTDAAKDRLRRHPNRAVPRPIEARTGSGRIAVGEADQTSRSRDSALGTAVERGTAPVGAEADRGRVWIGEVAPGRSPRRPRAAGRGWACARRCRLEQRELLPGTVSRSPSTGRTARSAPSRCAPAPWAATRGPGRRRGAGPWCRGDTRASRPAPGCPPRSGRPVPRHGSGPGTRRPAGRSPGGPPPGTPARSGRRHPRLSRRPFGSAGSTSSPRNQVARTTPRT</sequence>